<organism evidence="1">
    <name type="scientific">Trypanosoma vivax (strain Y486)</name>
    <dbReference type="NCBI Taxonomy" id="1055687"/>
    <lineage>
        <taxon>Eukaryota</taxon>
        <taxon>Discoba</taxon>
        <taxon>Euglenozoa</taxon>
        <taxon>Kinetoplastea</taxon>
        <taxon>Metakinetoplastina</taxon>
        <taxon>Trypanosomatida</taxon>
        <taxon>Trypanosomatidae</taxon>
        <taxon>Trypanosoma</taxon>
        <taxon>Duttonella</taxon>
    </lineage>
</organism>
<evidence type="ECO:0000313" key="1">
    <source>
        <dbReference type="EMBL" id="CCC52273.1"/>
    </source>
</evidence>
<dbReference type="VEuPathDB" id="TriTrypDB:TvY486_1013160"/>
<dbReference type="EMBL" id="HE573026">
    <property type="protein sequence ID" value="CCC52273.1"/>
    <property type="molecule type" value="Genomic_DNA"/>
</dbReference>
<accession>G0U4B0</accession>
<gene>
    <name evidence="1" type="ORF">TVY486_1013160</name>
</gene>
<dbReference type="AlphaFoldDB" id="G0U4B0"/>
<name>G0U4B0_TRYVY</name>
<evidence type="ECO:0008006" key="2">
    <source>
        <dbReference type="Google" id="ProtNLM"/>
    </source>
</evidence>
<protein>
    <recommendedName>
        <fullName evidence="2">Protein ZIP4 homolog</fullName>
    </recommendedName>
</protein>
<sequence length="867" mass="96842">MTMRHTDRTDDEMQRIKALLRDLATRAFLLGNYVFCGEEVRHTYFVHHLREAEQCILMCLRTARDLSLCDVADDAMELLVVGESIASHIPFGAREGLTHLRYRNINWEFQYTTMEVTWNLSKYHQSCEAAEKLVQALKGDNALPRALRESFFRFVFTIGNTSSMQPEGERFLRNMLTLSLSVQDHIGGVKTSDSSHHLPTLRGTTAEQMALSWLRDGEAKEAMHWSEKADAILHSNATALLRLKATAEAGMEQEAVALLYEYVQRQDAVVDDAVSACFELHKLLTTLKGRSVEAMRLLQGRMKNTEVGQHVTFRCIQLLLLHSDAESCQIAMQMMRGEGVTLKDAKYRRHCFLWLWELSDTASSSNAQVIESLETAACFLDCASDIEKSAVTLRLCSEYITHYEAARGNDSLIRAKQCAATLTEASPRCAFAHMLLFKISVLEGSDMDLIREVQCLATCEPEELVVPALCTAVNYCLQHNHSVGASLASAQAVFHNNRLVDAPIKLQLLKVYVCTVLGNMTKPTGEQLLVVAEQFQQLILKNSVLTLSHDEVSWWTKAFLLLASEFDGETGATSIALFHSAALTAMHDPAPNEGDSRMLLTTAILCTLEDEFLSYVTGRAHLELHVIDELLRTCKDIVSLTPTPEGRLTILLAEAECQLRQPSSHTYQSIEALLHELDTVPAAYDDYEALGEAASIEASRCLASCPQLHSVAARVFIHTASKLIKNAHFCIKLDGSDSESTADYIVKILFCIYRAFVLAPDRREQVFAANELTALLTLTVDNTSTASYVKRLGSTEVKATSTNSTSYLLLYLEYFTVEAWNNSIFYLNLDDDKKQDKWAKLAWMLVETLPTNNAVGTSLLALRTINK</sequence>
<proteinExistence type="predicted"/>
<reference evidence="1" key="1">
    <citation type="journal article" date="2012" name="Proc. Natl. Acad. Sci. U.S.A.">
        <title>Antigenic diversity is generated by distinct evolutionary mechanisms in African trypanosome species.</title>
        <authorList>
            <person name="Jackson A.P."/>
            <person name="Berry A."/>
            <person name="Aslett M."/>
            <person name="Allison H.C."/>
            <person name="Burton P."/>
            <person name="Vavrova-Anderson J."/>
            <person name="Brown R."/>
            <person name="Browne H."/>
            <person name="Corton N."/>
            <person name="Hauser H."/>
            <person name="Gamble J."/>
            <person name="Gilderthorp R."/>
            <person name="Marcello L."/>
            <person name="McQuillan J."/>
            <person name="Otto T.D."/>
            <person name="Quail M.A."/>
            <person name="Sanders M.J."/>
            <person name="van Tonder A."/>
            <person name="Ginger M.L."/>
            <person name="Field M.C."/>
            <person name="Barry J.D."/>
            <person name="Hertz-Fowler C."/>
            <person name="Berriman M."/>
        </authorList>
    </citation>
    <scope>NUCLEOTIDE SEQUENCE</scope>
    <source>
        <strain evidence="1">Y486</strain>
    </source>
</reference>